<dbReference type="STRING" id="218851.A0A2G5EUQ2"/>
<dbReference type="Proteomes" id="UP000230069">
    <property type="component" value="Unassembled WGS sequence"/>
</dbReference>
<gene>
    <name evidence="1" type="ORF">AQUCO_00400395v1</name>
</gene>
<keyword evidence="2" id="KW-1185">Reference proteome</keyword>
<accession>A0A2G5EUQ2</accession>
<reference evidence="1 2" key="1">
    <citation type="submission" date="2017-09" db="EMBL/GenBank/DDBJ databases">
        <title>WGS assembly of Aquilegia coerulea Goldsmith.</title>
        <authorList>
            <person name="Hodges S."/>
            <person name="Kramer E."/>
            <person name="Nordborg M."/>
            <person name="Tomkins J."/>
            <person name="Borevitz J."/>
            <person name="Derieg N."/>
            <person name="Yan J."/>
            <person name="Mihaltcheva S."/>
            <person name="Hayes R.D."/>
            <person name="Rokhsar D."/>
        </authorList>
    </citation>
    <scope>NUCLEOTIDE SEQUENCE [LARGE SCALE GENOMIC DNA]</scope>
    <source>
        <strain evidence="2">cv. Goldsmith</strain>
    </source>
</reference>
<dbReference type="OrthoDB" id="2101583at2759"/>
<dbReference type="PANTHER" id="PTHR34966">
    <property type="entry name" value="OSJNBA0043L24.15 PROTEIN"/>
    <property type="match status" value="1"/>
</dbReference>
<dbReference type="InParanoid" id="A0A2G5EUQ2"/>
<dbReference type="EMBL" id="KZ305021">
    <property type="protein sequence ID" value="PIA59478.1"/>
    <property type="molecule type" value="Genomic_DNA"/>
</dbReference>
<dbReference type="AlphaFoldDB" id="A0A2G5EUQ2"/>
<evidence type="ECO:0000313" key="2">
    <source>
        <dbReference type="Proteomes" id="UP000230069"/>
    </source>
</evidence>
<dbReference type="PANTHER" id="PTHR34966:SF1">
    <property type="entry name" value="OS04G0508100 PROTEIN"/>
    <property type="match status" value="1"/>
</dbReference>
<sequence>MAGGNLIARIFSYAINEVLVQGLANNHSFQRFAVRTSKKLEEAAQMAAKTRQGLNEKTREIFESMDSTRRQ</sequence>
<organism evidence="1 2">
    <name type="scientific">Aquilegia coerulea</name>
    <name type="common">Rocky mountain columbine</name>
    <dbReference type="NCBI Taxonomy" id="218851"/>
    <lineage>
        <taxon>Eukaryota</taxon>
        <taxon>Viridiplantae</taxon>
        <taxon>Streptophyta</taxon>
        <taxon>Embryophyta</taxon>
        <taxon>Tracheophyta</taxon>
        <taxon>Spermatophyta</taxon>
        <taxon>Magnoliopsida</taxon>
        <taxon>Ranunculales</taxon>
        <taxon>Ranunculaceae</taxon>
        <taxon>Thalictroideae</taxon>
        <taxon>Aquilegia</taxon>
    </lineage>
</organism>
<evidence type="ECO:0000313" key="1">
    <source>
        <dbReference type="EMBL" id="PIA59478.1"/>
    </source>
</evidence>
<proteinExistence type="predicted"/>
<name>A0A2G5EUQ2_AQUCA</name>
<protein>
    <submittedName>
        <fullName evidence="1">Uncharacterized protein</fullName>
    </submittedName>
</protein>
<dbReference type="FunCoup" id="A0A2G5EUQ2">
    <property type="interactions" value="663"/>
</dbReference>